<evidence type="ECO:0000313" key="3">
    <source>
        <dbReference type="RefSeq" id="XP_024946283.1"/>
    </source>
</evidence>
<keyword evidence="2" id="KW-1185">Reference proteome</keyword>
<dbReference type="PANTHER" id="PTHR35711:SF1">
    <property type="entry name" value="ECTODERMAL, ISOFORM F"/>
    <property type="match status" value="1"/>
</dbReference>
<protein>
    <submittedName>
        <fullName evidence="3">Golgin subfamily A member 6-like protein 6</fullName>
    </submittedName>
</protein>
<feature type="compositionally biased region" description="Basic residues" evidence="1">
    <location>
        <begin position="189"/>
        <end position="201"/>
    </location>
</feature>
<feature type="region of interest" description="Disordered" evidence="1">
    <location>
        <begin position="1"/>
        <end position="72"/>
    </location>
</feature>
<feature type="region of interest" description="Disordered" evidence="1">
    <location>
        <begin position="879"/>
        <end position="899"/>
    </location>
</feature>
<evidence type="ECO:0000256" key="1">
    <source>
        <dbReference type="SAM" id="MobiDB-lite"/>
    </source>
</evidence>
<dbReference type="AlphaFoldDB" id="A0AAJ7RSG4"/>
<dbReference type="PANTHER" id="PTHR35711">
    <property type="entry name" value="EXPRESSED PROTEIN"/>
    <property type="match status" value="1"/>
</dbReference>
<feature type="compositionally biased region" description="Acidic residues" evidence="1">
    <location>
        <begin position="324"/>
        <end position="357"/>
    </location>
</feature>
<feature type="region of interest" description="Disordered" evidence="1">
    <location>
        <begin position="184"/>
        <end position="204"/>
    </location>
</feature>
<feature type="compositionally biased region" description="Basic and acidic residues" evidence="1">
    <location>
        <begin position="374"/>
        <end position="425"/>
    </location>
</feature>
<feature type="compositionally biased region" description="Basic and acidic residues" evidence="1">
    <location>
        <begin position="10"/>
        <end position="36"/>
    </location>
</feature>
<feature type="compositionally biased region" description="Basic and acidic residues" evidence="1">
    <location>
        <begin position="885"/>
        <end position="899"/>
    </location>
</feature>
<accession>A0AAJ7RSG4</accession>
<proteinExistence type="predicted"/>
<dbReference type="KEGG" id="ccin:107273206"/>
<reference evidence="3" key="1">
    <citation type="submission" date="2025-08" db="UniProtKB">
        <authorList>
            <consortium name="RefSeq"/>
        </authorList>
    </citation>
    <scope>IDENTIFICATION</scope>
</reference>
<feature type="compositionally biased region" description="Basic and acidic residues" evidence="1">
    <location>
        <begin position="43"/>
        <end position="72"/>
    </location>
</feature>
<evidence type="ECO:0000313" key="2">
    <source>
        <dbReference type="Proteomes" id="UP000694920"/>
    </source>
</evidence>
<feature type="compositionally biased region" description="Basic and acidic residues" evidence="1">
    <location>
        <begin position="437"/>
        <end position="686"/>
    </location>
</feature>
<gene>
    <name evidence="3" type="primary">LOC107273206</name>
</gene>
<name>A0AAJ7RSG4_CEPCN</name>
<dbReference type="Proteomes" id="UP000694920">
    <property type="component" value="Unplaced"/>
</dbReference>
<dbReference type="GeneID" id="107273206"/>
<feature type="region of interest" description="Disordered" evidence="1">
    <location>
        <begin position="312"/>
        <end position="686"/>
    </location>
</feature>
<feature type="compositionally biased region" description="Basic and acidic residues" evidence="1">
    <location>
        <begin position="312"/>
        <end position="323"/>
    </location>
</feature>
<organism evidence="2 3">
    <name type="scientific">Cephus cinctus</name>
    <name type="common">Wheat stem sawfly</name>
    <dbReference type="NCBI Taxonomy" id="211228"/>
    <lineage>
        <taxon>Eukaryota</taxon>
        <taxon>Metazoa</taxon>
        <taxon>Ecdysozoa</taxon>
        <taxon>Arthropoda</taxon>
        <taxon>Hexapoda</taxon>
        <taxon>Insecta</taxon>
        <taxon>Pterygota</taxon>
        <taxon>Neoptera</taxon>
        <taxon>Endopterygota</taxon>
        <taxon>Hymenoptera</taxon>
        <taxon>Cephoidea</taxon>
        <taxon>Cephidae</taxon>
        <taxon>Cephus</taxon>
    </lineage>
</organism>
<sequence>MEENEDEPEDVRKATPVEDEIVKGEKDEKAKEDGPNVKKRAKARCDKNLKKKSKADGNTEKSDADCCRGRRGELSKAPKTTTVLVYEKPCTLPKLEIIPRHCLSKKEYIDLLATPSRKCPPPCLRKPVVRKIRPISARINELSLPTRQRITATLEERGSTLPPEFVDNLIKVLEGEACMTPEQASRYLRDKKKRGNKKQKKDPRYKCKEKLKKKRSQRVNSLGLDEEAVKCQYLMAERFVKSILEWKCAIPKEEFKDIADVILRRLSYTLNYTPVQEEDRKSQQMRLLADMVASWISGVLFEVAEVHKKELEEECERRRREKEMETDESEEEEDEDEDEEEDEEEDDEEEEEEEEEVITEKEEEKKKPKKDKKKTKEDKKKGKGKKGDKPGREKSAEKDVRETKDEEGSKEKSEEVTETPVREETEVSDAITETEEESKKTPDEEVAVDETKPSEEETAEAEKTLKEEEEAKAAESERIKAEEEEAKLKKEEEEAAEKKKQEDLEEEKRKEAEEEEARKKKEEEDELQKIKQEKEEAEKRKQEEEEAEKRRQEEEAEKQQQEAEAERKKQEEEAEEQKKEKEKLEQQKKEEEEELDKKKREEEKAKEEQLKRKKQEEEAEEQKKEKEKLEQQKKEEEEELDKKKREEEKAKEEQLKAEEEAKKASKIKEEQEKKELEEKLRDRSRETSMNMDDIRKIFKTELSFVTFGRIFDAVNKIIQEETQSSGDDPIANRIKYAIYEKFTNLIKSEDPKLLTENLKDCVNILAGKLSSWLATTITDSQLNFMKKHPAEVESVDIRNWSSWIDSTTSTADRWISWIRKTIREAETMQDKKVTRSEWHDWTKSVDTNALLWRRYYLQTLHQADRNLTALHGRNIVKTGQKGKQNPREMEMKVTDLEAD</sequence>
<dbReference type="RefSeq" id="XP_024946283.1">
    <property type="nucleotide sequence ID" value="XM_025090515.1"/>
</dbReference>